<dbReference type="CDD" id="cd14747">
    <property type="entry name" value="PBP2_MalE"/>
    <property type="match status" value="1"/>
</dbReference>
<organism evidence="4 5">
    <name type="scientific">Thermotoga petrophila</name>
    <dbReference type="NCBI Taxonomy" id="93929"/>
    <lineage>
        <taxon>Bacteria</taxon>
        <taxon>Thermotogati</taxon>
        <taxon>Thermotogota</taxon>
        <taxon>Thermotogae</taxon>
        <taxon>Thermotogales</taxon>
        <taxon>Thermotogaceae</taxon>
        <taxon>Thermotoga</taxon>
    </lineage>
</organism>
<dbReference type="AlphaFoldDB" id="A0A124FG07"/>
<dbReference type="PANTHER" id="PTHR30061">
    <property type="entry name" value="MALTOSE-BINDING PERIPLASMIC PROTEIN"/>
    <property type="match status" value="1"/>
</dbReference>
<dbReference type="PANTHER" id="PTHR30061:SF50">
    <property type="entry name" value="MALTOSE_MALTODEXTRIN-BINDING PERIPLASMIC PROTEIN"/>
    <property type="match status" value="1"/>
</dbReference>
<comment type="caution">
    <text evidence="4">The sequence shown here is derived from an EMBL/GenBank/DDBJ whole genome shotgun (WGS) entry which is preliminary data.</text>
</comment>
<dbReference type="Gene3D" id="3.40.190.10">
    <property type="entry name" value="Periplasmic binding protein-like II"/>
    <property type="match status" value="2"/>
</dbReference>
<dbReference type="SUPFAM" id="SSF53850">
    <property type="entry name" value="Periplasmic binding protein-like II"/>
    <property type="match status" value="1"/>
</dbReference>
<dbReference type="PATRIC" id="fig|93930.3.peg.1631"/>
<gene>
    <name evidence="4" type="ORF">XD57_0779</name>
</gene>
<reference evidence="4 5" key="1">
    <citation type="journal article" date="2015" name="MBio">
        <title>Genome-Resolved Metagenomic Analysis Reveals Roles for Candidate Phyla and Other Microbial Community Members in Biogeochemical Transformations in Oil Reservoirs.</title>
        <authorList>
            <person name="Hu P."/>
            <person name="Tom L."/>
            <person name="Singh A."/>
            <person name="Thomas B.C."/>
            <person name="Baker B.J."/>
            <person name="Piceno Y.M."/>
            <person name="Andersen G.L."/>
            <person name="Banfield J.F."/>
        </authorList>
    </citation>
    <scope>NUCLEOTIDE SEQUENCE [LARGE SCALE GENOMIC DNA]</scope>
    <source>
        <strain evidence="4">46_26</strain>
    </source>
</reference>
<proteinExistence type="inferred from homology"/>
<comment type="similarity">
    <text evidence="1">Belongs to the bacterial solute-binding protein 1 family.</text>
</comment>
<dbReference type="GO" id="GO:1901982">
    <property type="term" value="F:maltose binding"/>
    <property type="evidence" value="ECO:0007669"/>
    <property type="project" value="TreeGrafter"/>
</dbReference>
<evidence type="ECO:0000256" key="2">
    <source>
        <dbReference type="ARBA" id="ARBA00022448"/>
    </source>
</evidence>
<name>A0A124FG07_9THEM</name>
<sequence length="399" mass="45601">MKKVLIFLITLILATSFLFSQRTLQIWAMGEEAKKLNIMAEKFVEQHPGIKVEIQEIPWSAAYDKLLTAIAGGTLPDVAQMGTTWMGAFGVLGVFDDLRPYLAKSDLSKEDFFEGSWNTVVVNEKVLGIPWYVDVRVMFYRTDVLKEVGYDKAPQTWEELYDVTKKLAARGEGKYGLSLLYTGVFGNEFMPFVWQAGGRIFDEKGNVRVTDPEFVEAIEYYAKFFWEGLAPMGGSDLFQDFANGNVPIFFSGPWMVKMLDEVTPQIKGKWAVALMPKKVTRTSFVGGCNWVIFSSSKNKDLAWQFIEFMSKPENQLEWYRIIGDLPAVKETWNHSELSDDPVMKVFYEQLKDAKSPPNVPYWEEIATAISKRVEEVIYKKRTPEDAAKLLKKDIEKIVK</sequence>
<dbReference type="Pfam" id="PF01547">
    <property type="entry name" value="SBP_bac_1"/>
    <property type="match status" value="1"/>
</dbReference>
<dbReference type="GO" id="GO:0042956">
    <property type="term" value="P:maltodextrin transmembrane transport"/>
    <property type="evidence" value="ECO:0007669"/>
    <property type="project" value="TreeGrafter"/>
</dbReference>
<evidence type="ECO:0000313" key="4">
    <source>
        <dbReference type="EMBL" id="KUK23121.1"/>
    </source>
</evidence>
<dbReference type="InterPro" id="IPR006059">
    <property type="entry name" value="SBP"/>
</dbReference>
<protein>
    <submittedName>
        <fullName evidence="4">Extracellular solute-binding protein family 1</fullName>
    </submittedName>
</protein>
<dbReference type="GO" id="GO:0015768">
    <property type="term" value="P:maltose transport"/>
    <property type="evidence" value="ECO:0007669"/>
    <property type="project" value="TreeGrafter"/>
</dbReference>
<dbReference type="EMBL" id="LGFG01000050">
    <property type="protein sequence ID" value="KUK23121.1"/>
    <property type="molecule type" value="Genomic_DNA"/>
</dbReference>
<dbReference type="Proteomes" id="UP000058636">
    <property type="component" value="Unassembled WGS sequence"/>
</dbReference>
<keyword evidence="2" id="KW-0813">Transport</keyword>
<evidence type="ECO:0000256" key="3">
    <source>
        <dbReference type="ARBA" id="ARBA00022729"/>
    </source>
</evidence>
<evidence type="ECO:0000256" key="1">
    <source>
        <dbReference type="ARBA" id="ARBA00008520"/>
    </source>
</evidence>
<evidence type="ECO:0000313" key="5">
    <source>
        <dbReference type="Proteomes" id="UP000058636"/>
    </source>
</evidence>
<keyword evidence="3" id="KW-0732">Signal</keyword>
<dbReference type="GO" id="GO:0055052">
    <property type="term" value="C:ATP-binding cassette (ABC) transporter complex, substrate-binding subunit-containing"/>
    <property type="evidence" value="ECO:0007669"/>
    <property type="project" value="TreeGrafter"/>
</dbReference>
<accession>A0A124FG07</accession>